<dbReference type="InterPro" id="IPR035992">
    <property type="entry name" value="Ricin_B-like_lectins"/>
</dbReference>
<dbReference type="RefSeq" id="WP_043468406.1">
    <property type="nucleotide sequence ID" value="NZ_CP134822.1"/>
</dbReference>
<dbReference type="CDD" id="cd00161">
    <property type="entry name" value="beta-trefoil_Ricin-like"/>
    <property type="match status" value="1"/>
</dbReference>
<organism evidence="2 3">
    <name type="scientific">Streptomyces xinghaiensis</name>
    <dbReference type="NCBI Taxonomy" id="1038928"/>
    <lineage>
        <taxon>Bacteria</taxon>
        <taxon>Bacillati</taxon>
        <taxon>Actinomycetota</taxon>
        <taxon>Actinomycetes</taxon>
        <taxon>Kitasatosporales</taxon>
        <taxon>Streptomycetaceae</taxon>
        <taxon>Streptomyces</taxon>
    </lineage>
</organism>
<keyword evidence="3" id="KW-1185">Reference proteome</keyword>
<dbReference type="InterPro" id="IPR006311">
    <property type="entry name" value="TAT_signal"/>
</dbReference>
<name>A0A3R7I9H6_9ACTN</name>
<keyword evidence="1" id="KW-0732">Signal</keyword>
<reference evidence="2 3" key="1">
    <citation type="journal article" date="2014" name="Genome Announc.">
        <title>Draft Genome Sequence of Streptomyces fradiae ATCC 19609, a Strain Highly Sensitive to Antibiotics.</title>
        <authorList>
            <person name="Bekker O.B."/>
            <person name="Klimina K.M."/>
            <person name="Vatlin A.A."/>
            <person name="Zakharevich N.V."/>
            <person name="Kasianov A.S."/>
            <person name="Danilenko V.N."/>
        </authorList>
    </citation>
    <scope>NUCLEOTIDE SEQUENCE [LARGE SCALE GENOMIC DNA]</scope>
    <source>
        <strain evidence="2 3">ATCC 19609</strain>
    </source>
</reference>
<sequence length="193" mass="21503">MPRIRRTVLAASTTVLTLSGLVAAGTAPASAEPGSLDLINKKDGSRLALVDNNTVAEGAFANSLRDPGWKYSTEEWTSQVVGDRLPDGTYNRVLRNVAANKCLQPLTDSPTRGMRVVVKTCNGSELQKWNLQHETVSGTNSRWQIWRPVVNKRLALTLDKYGNGSWNTLYLDTSYPSSDRLWVLRPNDQPWRY</sequence>
<dbReference type="Proteomes" id="UP000028058">
    <property type="component" value="Unassembled WGS sequence"/>
</dbReference>
<feature type="chain" id="PRO_5043188367" evidence="1">
    <location>
        <begin position="32"/>
        <end position="193"/>
    </location>
</feature>
<dbReference type="PROSITE" id="PS50231">
    <property type="entry name" value="RICIN_B_LECTIN"/>
    <property type="match status" value="1"/>
</dbReference>
<accession>A0A3R7I9H6</accession>
<dbReference type="AlphaFoldDB" id="A0A3R7I9H6"/>
<dbReference type="SUPFAM" id="SSF50370">
    <property type="entry name" value="Ricin B-like lectins"/>
    <property type="match status" value="1"/>
</dbReference>
<dbReference type="EMBL" id="JNAD02000004">
    <property type="protein sequence ID" value="RKM96716.1"/>
    <property type="molecule type" value="Genomic_DNA"/>
</dbReference>
<evidence type="ECO:0000313" key="2">
    <source>
        <dbReference type="EMBL" id="RKM96716.1"/>
    </source>
</evidence>
<gene>
    <name evidence="2" type="ORF">SFRA_011905</name>
</gene>
<feature type="signal peptide" evidence="1">
    <location>
        <begin position="1"/>
        <end position="31"/>
    </location>
</feature>
<evidence type="ECO:0000313" key="3">
    <source>
        <dbReference type="Proteomes" id="UP000028058"/>
    </source>
</evidence>
<protein>
    <submittedName>
        <fullName evidence="2">Uncharacterized protein</fullName>
    </submittedName>
</protein>
<dbReference type="Gene3D" id="2.80.10.50">
    <property type="match status" value="1"/>
</dbReference>
<proteinExistence type="predicted"/>
<evidence type="ECO:0000256" key="1">
    <source>
        <dbReference type="SAM" id="SignalP"/>
    </source>
</evidence>
<dbReference type="PROSITE" id="PS51318">
    <property type="entry name" value="TAT"/>
    <property type="match status" value="1"/>
</dbReference>
<comment type="caution">
    <text evidence="2">The sequence shown here is derived from an EMBL/GenBank/DDBJ whole genome shotgun (WGS) entry which is preliminary data.</text>
</comment>
<dbReference type="OrthoDB" id="4193501at2"/>